<dbReference type="GO" id="GO:0008374">
    <property type="term" value="F:O-acyltransferase activity"/>
    <property type="evidence" value="ECO:0007669"/>
    <property type="project" value="InterPro"/>
</dbReference>
<dbReference type="InterPro" id="IPR029058">
    <property type="entry name" value="AB_hydrolase_fold"/>
</dbReference>
<evidence type="ECO:0000313" key="2">
    <source>
        <dbReference type="Proteomes" id="UP000256970"/>
    </source>
</evidence>
<proteinExistence type="predicted"/>
<accession>A0A383V969</accession>
<name>A0A383V969_TETOB</name>
<dbReference type="Proteomes" id="UP000256970">
    <property type="component" value="Unassembled WGS sequence"/>
</dbReference>
<dbReference type="STRING" id="3088.A0A383V969"/>
<protein>
    <recommendedName>
        <fullName evidence="3">Lecithin:cholesterol acyltransferase-domain-containing protein</fullName>
    </recommendedName>
</protein>
<evidence type="ECO:0008006" key="3">
    <source>
        <dbReference type="Google" id="ProtNLM"/>
    </source>
</evidence>
<keyword evidence="2" id="KW-1185">Reference proteome</keyword>
<dbReference type="Pfam" id="PF02450">
    <property type="entry name" value="LCAT"/>
    <property type="match status" value="2"/>
</dbReference>
<dbReference type="SUPFAM" id="SSF53474">
    <property type="entry name" value="alpha/beta-Hydrolases"/>
    <property type="match status" value="1"/>
</dbReference>
<dbReference type="AlphaFoldDB" id="A0A383V969"/>
<sequence>MNGMQIDVGHLLFGGPGIPATPSPQRHYKVNCDNPRPTIVLVPGISGSQLDGTQTGTNGCPQFSEPRQVWAEATWMKNLDCFAHMLSVNYNATTKRFSNSTGTGLWAYQGGFPDGTDYMIWRTYYSAFWKLLTTKYGYQLGVDLFAAPYDWRLSAGALDQVGEFDRMAERITAAVKQNCGQKAIILSHSMGVSVALSLLRLNRMQQWRSDNVQGLVQVGGSFAGAGASLWQTKLSGVMNPYPALTNILGSPQALGQLPVFPLEAAVYKFGLGMPSGLTLLPTGQAEGADHVLVQTPSRSYTVAQQKELLQDMGDDQSAELLDGVSAQVRSLLAPGPMPGVETYCVYGANVPTPMTLLYRDDIAYRQPMQRPYDMITGPGDGSISLKSLRLCSMIAPQDHLVEIQDPAVDHAGVFNQDQGLVVLMSVLEKFIYKQQPAAAAAAPSKQQQQQPAPAAVPAAAPAATPAALPAVAAPAAAKPAAAPAAAAPAAPAGSAGKGVIAFGKGAVVVGKGARVAGKGATFSLRKGPLSFTFGH</sequence>
<gene>
    <name evidence="1" type="ORF">BQ4739_LOCUS1810</name>
</gene>
<dbReference type="InterPro" id="IPR003386">
    <property type="entry name" value="LACT/PDAT_acylTrfase"/>
</dbReference>
<dbReference type="Gene3D" id="3.40.50.1820">
    <property type="entry name" value="alpha/beta hydrolase"/>
    <property type="match status" value="1"/>
</dbReference>
<dbReference type="EMBL" id="FNXT01000134">
    <property type="protein sequence ID" value="SZX61299.1"/>
    <property type="molecule type" value="Genomic_DNA"/>
</dbReference>
<reference evidence="1 2" key="1">
    <citation type="submission" date="2016-10" db="EMBL/GenBank/DDBJ databases">
        <authorList>
            <person name="Cai Z."/>
        </authorList>
    </citation>
    <scope>NUCLEOTIDE SEQUENCE [LARGE SCALE GENOMIC DNA]</scope>
</reference>
<organism evidence="1 2">
    <name type="scientific">Tetradesmus obliquus</name>
    <name type="common">Green alga</name>
    <name type="synonym">Acutodesmus obliquus</name>
    <dbReference type="NCBI Taxonomy" id="3088"/>
    <lineage>
        <taxon>Eukaryota</taxon>
        <taxon>Viridiplantae</taxon>
        <taxon>Chlorophyta</taxon>
        <taxon>core chlorophytes</taxon>
        <taxon>Chlorophyceae</taxon>
        <taxon>CS clade</taxon>
        <taxon>Sphaeropleales</taxon>
        <taxon>Scenedesmaceae</taxon>
        <taxon>Tetradesmus</taxon>
    </lineage>
</organism>
<evidence type="ECO:0000313" key="1">
    <source>
        <dbReference type="EMBL" id="SZX61299.1"/>
    </source>
</evidence>
<dbReference type="GO" id="GO:0006629">
    <property type="term" value="P:lipid metabolic process"/>
    <property type="evidence" value="ECO:0007669"/>
    <property type="project" value="InterPro"/>
</dbReference>
<dbReference type="PANTHER" id="PTHR11440">
    <property type="entry name" value="LECITHIN-CHOLESTEROL ACYLTRANSFERASE-RELATED"/>
    <property type="match status" value="1"/>
</dbReference>